<name>A0A2T0B761_9CLOT</name>
<dbReference type="SUPFAM" id="SSF103642">
    <property type="entry name" value="Sec-C motif"/>
    <property type="match status" value="1"/>
</dbReference>
<comment type="caution">
    <text evidence="1">The sequence shown here is derived from an EMBL/GenBank/DDBJ whole genome shotgun (WGS) entry which is preliminary data.</text>
</comment>
<keyword evidence="2" id="KW-1185">Reference proteome</keyword>
<proteinExistence type="predicted"/>
<sequence length="397" mass="45991">MSKIGRNEPCPCGSGKKHKNCCIDNSNNNVVILPTNKLKTQFINEFKKNPYYKVENGSVIPIHEALKSSRNFTLAILEQMIGFLSSSEVRDDLVNVNCNDLIKLVDMGDEYFYNTIIKEILEVNGHKQFSIDNYIRNRRASDLKDSLTNSEKIILNHVAINIISEYRLKSDFKKLDYGAMKVLTEFAHQIILKGIDENINISGVTIYIDKDELKSWEIHVEDSLFQTIDVKKNIYLEWEPLSVIDNFNSINKTELCGLTSESQKKLATALTIEKLYGNDDNSIFSFSSLVIEYFGVVEKELGNIIRLHEKSPKPKRRMWNDLCNYFESHNIPQLSEKLPIYDILRALHPIRNKAAHGEFITKEDFDKVKSLTYSNRLIEFISLELTRRLEYNFSRQR</sequence>
<evidence type="ECO:0008006" key="3">
    <source>
        <dbReference type="Google" id="ProtNLM"/>
    </source>
</evidence>
<dbReference type="Proteomes" id="UP000239471">
    <property type="component" value="Unassembled WGS sequence"/>
</dbReference>
<evidence type="ECO:0000313" key="2">
    <source>
        <dbReference type="Proteomes" id="UP000239471"/>
    </source>
</evidence>
<organism evidence="1 2">
    <name type="scientific">Clostridium vincentii</name>
    <dbReference type="NCBI Taxonomy" id="52704"/>
    <lineage>
        <taxon>Bacteria</taxon>
        <taxon>Bacillati</taxon>
        <taxon>Bacillota</taxon>
        <taxon>Clostridia</taxon>
        <taxon>Eubacteriales</taxon>
        <taxon>Clostridiaceae</taxon>
        <taxon>Clostridium</taxon>
    </lineage>
</organism>
<evidence type="ECO:0000313" key="1">
    <source>
        <dbReference type="EMBL" id="PRR79738.1"/>
    </source>
</evidence>
<dbReference type="Gene3D" id="3.10.450.50">
    <property type="match status" value="1"/>
</dbReference>
<reference evidence="1 2" key="1">
    <citation type="submission" date="2018-03" db="EMBL/GenBank/DDBJ databases">
        <title>Genome sequence of Clostridium vincentii DSM 10228.</title>
        <authorList>
            <person name="Poehlein A."/>
            <person name="Daniel R."/>
        </authorList>
    </citation>
    <scope>NUCLEOTIDE SEQUENCE [LARGE SCALE GENOMIC DNA]</scope>
    <source>
        <strain evidence="1 2">DSM 10228</strain>
    </source>
</reference>
<gene>
    <name evidence="1" type="ORF">CLVI_32390</name>
</gene>
<dbReference type="RefSeq" id="WP_106061106.1">
    <property type="nucleotide sequence ID" value="NZ_PVXQ01000056.1"/>
</dbReference>
<dbReference type="Pfam" id="PF02810">
    <property type="entry name" value="SEC-C"/>
    <property type="match status" value="1"/>
</dbReference>
<protein>
    <recommendedName>
        <fullName evidence="3">SEC-C motif protein</fullName>
    </recommendedName>
</protein>
<dbReference type="EMBL" id="PVXQ01000056">
    <property type="protein sequence ID" value="PRR79738.1"/>
    <property type="molecule type" value="Genomic_DNA"/>
</dbReference>
<accession>A0A2T0B761</accession>
<dbReference type="OrthoDB" id="583051at2"/>
<dbReference type="AlphaFoldDB" id="A0A2T0B761"/>
<dbReference type="InterPro" id="IPR004027">
    <property type="entry name" value="SEC_C_motif"/>
</dbReference>